<dbReference type="InterPro" id="IPR043131">
    <property type="entry name" value="BCAT-like_N"/>
</dbReference>
<dbReference type="InterPro" id="IPR015890">
    <property type="entry name" value="Chorismate_C"/>
</dbReference>
<dbReference type="Proteomes" id="UP001596119">
    <property type="component" value="Unassembled WGS sequence"/>
</dbReference>
<dbReference type="Gene3D" id="3.60.120.10">
    <property type="entry name" value="Anthranilate synthase"/>
    <property type="match status" value="1"/>
</dbReference>
<dbReference type="SUPFAM" id="SSF56752">
    <property type="entry name" value="D-aminoacid aminotransferase-like PLP-dependent enzymes"/>
    <property type="match status" value="1"/>
</dbReference>
<name>A0ABW1I9D9_9PSEU</name>
<keyword evidence="2" id="KW-0032">Aminotransferase</keyword>
<evidence type="ECO:0000313" key="3">
    <source>
        <dbReference type="Proteomes" id="UP001596119"/>
    </source>
</evidence>
<feature type="domain" description="Chorismate-utilising enzyme C-terminal" evidence="1">
    <location>
        <begin position="115"/>
        <end position="371"/>
    </location>
</feature>
<dbReference type="NCBIfam" id="TIGR00553">
    <property type="entry name" value="pabB"/>
    <property type="match status" value="1"/>
</dbReference>
<dbReference type="RefSeq" id="WP_379566086.1">
    <property type="nucleotide sequence ID" value="NZ_JBHSQK010000025.1"/>
</dbReference>
<dbReference type="SUPFAM" id="SSF56322">
    <property type="entry name" value="ADC synthase"/>
    <property type="match status" value="1"/>
</dbReference>
<comment type="caution">
    <text evidence="2">The sequence shown here is derived from an EMBL/GenBank/DDBJ whole genome shotgun (WGS) entry which is preliminary data.</text>
</comment>
<dbReference type="InterPro" id="IPR005801">
    <property type="entry name" value="ADC_synthase"/>
</dbReference>
<dbReference type="InterPro" id="IPR036038">
    <property type="entry name" value="Aminotransferase-like"/>
</dbReference>
<evidence type="ECO:0000259" key="1">
    <source>
        <dbReference type="Pfam" id="PF00425"/>
    </source>
</evidence>
<dbReference type="EC" id="2.6.1.85" evidence="2"/>
<dbReference type="Pfam" id="PF00425">
    <property type="entry name" value="Chorismate_bind"/>
    <property type="match status" value="1"/>
</dbReference>
<dbReference type="Gene3D" id="3.20.10.10">
    <property type="entry name" value="D-amino Acid Aminotransferase, subunit A, domain 2"/>
    <property type="match status" value="1"/>
</dbReference>
<dbReference type="InterPro" id="IPR005802">
    <property type="entry name" value="ADC_synth_comp_1"/>
</dbReference>
<protein>
    <submittedName>
        <fullName evidence="2">Aminodeoxychorismate synthase component I</fullName>
        <ecNumber evidence="2">2.6.1.85</ecNumber>
    </submittedName>
</protein>
<dbReference type="Gene3D" id="3.30.470.10">
    <property type="match status" value="1"/>
</dbReference>
<gene>
    <name evidence="2" type="primary">pabB</name>
    <name evidence="2" type="ORF">ACFQH9_12035</name>
</gene>
<organism evidence="2 3">
    <name type="scientific">Pseudonocardia lutea</name>
    <dbReference type="NCBI Taxonomy" id="2172015"/>
    <lineage>
        <taxon>Bacteria</taxon>
        <taxon>Bacillati</taxon>
        <taxon>Actinomycetota</taxon>
        <taxon>Actinomycetes</taxon>
        <taxon>Pseudonocardiales</taxon>
        <taxon>Pseudonocardiaceae</taxon>
        <taxon>Pseudonocardia</taxon>
    </lineage>
</organism>
<dbReference type="PANTHER" id="PTHR11236">
    <property type="entry name" value="AMINOBENZOATE/ANTHRANILATE SYNTHASE"/>
    <property type="match status" value="1"/>
</dbReference>
<keyword evidence="2" id="KW-0808">Transferase</keyword>
<dbReference type="Pfam" id="PF01063">
    <property type="entry name" value="Aminotran_4"/>
    <property type="match status" value="1"/>
</dbReference>
<keyword evidence="3" id="KW-1185">Reference proteome</keyword>
<dbReference type="InterPro" id="IPR019999">
    <property type="entry name" value="Anth_synth_I-like"/>
</dbReference>
<accession>A0ABW1I9D9</accession>
<dbReference type="InterPro" id="IPR043132">
    <property type="entry name" value="BCAT-like_C"/>
</dbReference>
<sequence>MSTPPGPWARFDDLVAGAAVRFAGVDRVVTATRLDEVATALNEVDEQTHAGKWAFGFVAYEAAAGLDPDLVGHDPVDGLPLVWFGVVDQPERVPVVAPGAPVPPRTWSPAWDAPTHRHAVERVRERIAAGATYQCNLTTRLHAAPVGDAEALYRELALGQRGAHNAYLDLGRFTVASASPELFFEQRGETILMRPMKGTAARGRTTAEDTAAVAALRGSAKERAENVMIVDLVRNDLSRIAEPGSVAVPRLLAAERYETVHQLTSDVTAQLRPGVGLTEIFRALFPCGSVTGAPKARTMELIRDLEDGPRGVYCGAIGIVGPPDASIRARFSVAIRTVEADRARDALTYGAGGGITWSSEPAAEYAELLAKSRVLAARHEEFELIETMRHRPGEGVRNLDAHLARLADSAGYFGFRFDEAAARGLLAARLTGAGPARVRLRCSRDGTLAVDLEPLPDPGTGPVRLAVDTEPIDSTSCWPHHKTSRRAPYLDRLRRHPDADDVVLVNERGEVTETCTATLAAHLGGRWWTPPLGSGCLPGVERGRLLAVGLLRERVLFPDDLAEADRLVLVSSLRGQRPAVLAPLQVQDLPTAPPLRRSA</sequence>
<dbReference type="GO" id="GO:0046820">
    <property type="term" value="F:4-amino-4-deoxychorismate synthase activity"/>
    <property type="evidence" value="ECO:0007669"/>
    <property type="project" value="UniProtKB-EC"/>
</dbReference>
<dbReference type="PRINTS" id="PR00095">
    <property type="entry name" value="ANTSNTHASEI"/>
</dbReference>
<reference evidence="3" key="1">
    <citation type="journal article" date="2019" name="Int. J. Syst. Evol. Microbiol.">
        <title>The Global Catalogue of Microorganisms (GCM) 10K type strain sequencing project: providing services to taxonomists for standard genome sequencing and annotation.</title>
        <authorList>
            <consortium name="The Broad Institute Genomics Platform"/>
            <consortium name="The Broad Institute Genome Sequencing Center for Infectious Disease"/>
            <person name="Wu L."/>
            <person name="Ma J."/>
        </authorList>
    </citation>
    <scope>NUCLEOTIDE SEQUENCE [LARGE SCALE GENOMIC DNA]</scope>
    <source>
        <strain evidence="3">CGMCC 4.7397</strain>
    </source>
</reference>
<dbReference type="InterPro" id="IPR001544">
    <property type="entry name" value="Aminotrans_IV"/>
</dbReference>
<proteinExistence type="predicted"/>
<evidence type="ECO:0000313" key="2">
    <source>
        <dbReference type="EMBL" id="MFC5949004.1"/>
    </source>
</evidence>
<dbReference type="EMBL" id="JBHSQK010000025">
    <property type="protein sequence ID" value="MFC5949004.1"/>
    <property type="molecule type" value="Genomic_DNA"/>
</dbReference>
<dbReference type="PANTHER" id="PTHR11236:SF50">
    <property type="entry name" value="AMINODEOXYCHORISMATE SYNTHASE COMPONENT 1"/>
    <property type="match status" value="1"/>
</dbReference>